<comment type="caution">
    <text evidence="7">The sequence shown here is derived from an EMBL/GenBank/DDBJ whole genome shotgun (WGS) entry which is preliminary data.</text>
</comment>
<organism evidence="7 8">
    <name type="scientific">Polysphondylium violaceum</name>
    <dbReference type="NCBI Taxonomy" id="133409"/>
    <lineage>
        <taxon>Eukaryota</taxon>
        <taxon>Amoebozoa</taxon>
        <taxon>Evosea</taxon>
        <taxon>Eumycetozoa</taxon>
        <taxon>Dictyostelia</taxon>
        <taxon>Dictyosteliales</taxon>
        <taxon>Dictyosteliaceae</taxon>
        <taxon>Polysphondylium</taxon>
    </lineage>
</organism>
<dbReference type="PROSITE" id="PS50009">
    <property type="entry name" value="RASGEF_CAT"/>
    <property type="match status" value="1"/>
</dbReference>
<dbReference type="SMART" id="SM00612">
    <property type="entry name" value="Kelch"/>
    <property type="match status" value="3"/>
</dbReference>
<dbReference type="InterPro" id="IPR015915">
    <property type="entry name" value="Kelch-typ_b-propeller"/>
</dbReference>
<feature type="domain" description="Ras-GEF" evidence="5">
    <location>
        <begin position="727"/>
        <end position="958"/>
    </location>
</feature>
<dbReference type="AlphaFoldDB" id="A0A8J4PKI2"/>
<dbReference type="GO" id="GO:0007264">
    <property type="term" value="P:small GTPase-mediated signal transduction"/>
    <property type="evidence" value="ECO:0007669"/>
    <property type="project" value="InterPro"/>
</dbReference>
<dbReference type="Pfam" id="PF00617">
    <property type="entry name" value="RasGEF"/>
    <property type="match status" value="1"/>
</dbReference>
<evidence type="ECO:0000313" key="8">
    <source>
        <dbReference type="Proteomes" id="UP000695562"/>
    </source>
</evidence>
<dbReference type="PROSITE" id="PS50212">
    <property type="entry name" value="RASGEF_NTER"/>
    <property type="match status" value="1"/>
</dbReference>
<dbReference type="Pfam" id="PF24681">
    <property type="entry name" value="Kelch_KLHDC2_KLHL20_DRC7"/>
    <property type="match status" value="1"/>
</dbReference>
<dbReference type="Proteomes" id="UP000695562">
    <property type="component" value="Unassembled WGS sequence"/>
</dbReference>
<dbReference type="EMBL" id="AJWJ01000873">
    <property type="protein sequence ID" value="KAF2068693.1"/>
    <property type="molecule type" value="Genomic_DNA"/>
</dbReference>
<evidence type="ECO:0000256" key="4">
    <source>
        <dbReference type="SAM" id="MobiDB-lite"/>
    </source>
</evidence>
<feature type="compositionally biased region" description="Polar residues" evidence="4">
    <location>
        <begin position="66"/>
        <end position="85"/>
    </location>
</feature>
<evidence type="ECO:0008006" key="9">
    <source>
        <dbReference type="Google" id="ProtNLM"/>
    </source>
</evidence>
<dbReference type="Pfam" id="PF00618">
    <property type="entry name" value="RasGEF_N"/>
    <property type="match status" value="1"/>
</dbReference>
<evidence type="ECO:0000256" key="2">
    <source>
        <dbReference type="ARBA" id="ARBA00022737"/>
    </source>
</evidence>
<reference evidence="7" key="1">
    <citation type="submission" date="2020-01" db="EMBL/GenBank/DDBJ databases">
        <title>Development of genomics and gene disruption for Polysphondylium violaceum indicates a role for the polyketide synthase stlB in stalk morphogenesis.</title>
        <authorList>
            <person name="Narita B."/>
            <person name="Kawabe Y."/>
            <person name="Kin K."/>
            <person name="Saito T."/>
            <person name="Gibbs R."/>
            <person name="Kuspa A."/>
            <person name="Muzny D."/>
            <person name="Queller D."/>
            <person name="Richards S."/>
            <person name="Strassman J."/>
            <person name="Sucgang R."/>
            <person name="Worley K."/>
            <person name="Schaap P."/>
        </authorList>
    </citation>
    <scope>NUCLEOTIDE SEQUENCE</scope>
    <source>
        <strain evidence="7">QSvi11</strain>
    </source>
</reference>
<gene>
    <name evidence="7" type="ORF">CYY_009983</name>
</gene>
<dbReference type="Gene3D" id="2.120.10.80">
    <property type="entry name" value="Kelch-type beta propeller"/>
    <property type="match status" value="2"/>
</dbReference>
<keyword evidence="2" id="KW-0677">Repeat</keyword>
<dbReference type="GO" id="GO:0005085">
    <property type="term" value="F:guanyl-nucleotide exchange factor activity"/>
    <property type="evidence" value="ECO:0007669"/>
    <property type="project" value="UniProtKB-KW"/>
</dbReference>
<evidence type="ECO:0000259" key="5">
    <source>
        <dbReference type="PROSITE" id="PS50009"/>
    </source>
</evidence>
<dbReference type="InterPro" id="IPR036964">
    <property type="entry name" value="RASGEF_cat_dom_sf"/>
</dbReference>
<dbReference type="Gene3D" id="1.20.870.10">
    <property type="entry name" value="Son of sevenless (SoS) protein Chain: S domain 1"/>
    <property type="match status" value="1"/>
</dbReference>
<evidence type="ECO:0000313" key="7">
    <source>
        <dbReference type="EMBL" id="KAF2068693.1"/>
    </source>
</evidence>
<proteinExistence type="predicted"/>
<feature type="compositionally biased region" description="Polar residues" evidence="4">
    <location>
        <begin position="12"/>
        <end position="24"/>
    </location>
</feature>
<dbReference type="SMART" id="SM00229">
    <property type="entry name" value="RasGEFN"/>
    <property type="match status" value="1"/>
</dbReference>
<dbReference type="InterPro" id="IPR001895">
    <property type="entry name" value="RASGEF_cat_dom"/>
</dbReference>
<name>A0A8J4PKI2_9MYCE</name>
<feature type="non-terminal residue" evidence="7">
    <location>
        <position position="1"/>
    </location>
</feature>
<dbReference type="InterPro" id="IPR006652">
    <property type="entry name" value="Kelch_1"/>
</dbReference>
<dbReference type="PANTHER" id="PTHR46228:SF2">
    <property type="entry name" value="KELCH REPEAT PROTEIN (AFU_ORTHOLOGUE AFUA_4G14350)"/>
    <property type="match status" value="1"/>
</dbReference>
<dbReference type="Gene3D" id="1.10.840.10">
    <property type="entry name" value="Ras guanine-nucleotide exchange factors catalytic domain"/>
    <property type="match status" value="1"/>
</dbReference>
<evidence type="ECO:0000256" key="3">
    <source>
        <dbReference type="PROSITE-ProRule" id="PRU00168"/>
    </source>
</evidence>
<dbReference type="SUPFAM" id="SSF48366">
    <property type="entry name" value="Ras GEF"/>
    <property type="match status" value="1"/>
</dbReference>
<accession>A0A8J4PKI2</accession>
<keyword evidence="3" id="KW-0344">Guanine-nucleotide releasing factor</keyword>
<evidence type="ECO:0000256" key="1">
    <source>
        <dbReference type="ARBA" id="ARBA00022441"/>
    </source>
</evidence>
<feature type="compositionally biased region" description="Low complexity" evidence="4">
    <location>
        <begin position="25"/>
        <end position="65"/>
    </location>
</feature>
<evidence type="ECO:0000259" key="6">
    <source>
        <dbReference type="PROSITE" id="PS50212"/>
    </source>
</evidence>
<dbReference type="InterPro" id="IPR000651">
    <property type="entry name" value="Ras-like_Gua-exchang_fac_N"/>
</dbReference>
<keyword evidence="1" id="KW-0880">Kelch repeat</keyword>
<dbReference type="SMART" id="SM00147">
    <property type="entry name" value="RasGEF"/>
    <property type="match status" value="1"/>
</dbReference>
<protein>
    <recommendedName>
        <fullName evidence="9">Ras guanine nucleotide exchange factor</fullName>
    </recommendedName>
</protein>
<feature type="domain" description="N-terminal Ras-GEF" evidence="6">
    <location>
        <begin position="566"/>
        <end position="697"/>
    </location>
</feature>
<dbReference type="InterPro" id="IPR023578">
    <property type="entry name" value="Ras_GEF_dom_sf"/>
</dbReference>
<dbReference type="PANTHER" id="PTHR46228">
    <property type="entry name" value="KELCH DOMAIN-CONTAINING PROTEIN"/>
    <property type="match status" value="1"/>
</dbReference>
<feature type="region of interest" description="Disordered" evidence="4">
    <location>
        <begin position="1"/>
        <end position="85"/>
    </location>
</feature>
<sequence length="961" mass="108708">GTSSPVLEKKTLSFSSGGIKTSRNSTTLAQLSSTTSLPNTDSSPPSSSLISSSSSPTTESLLYTSDTQAEQTQDPNTKNGNLFTGLKTSNELPSHSYNTVVCSDDGLYYFGGNLHDGSFTNDLYFFHFSMKQWNQVTFGNGPAMRTQHSSILWNNSMYIFGGRNASGPKNDLYVYSFETQLWSEVPTEGAKPTARFGHSAIVDDNHMIVFGGIGVGEQSQQQAINELYSLNLETKVWSLIISPAVPTPRAFHTATFYKGQMWVIGGQDAQTNLLDEIYTFSTTSNTWSKIQLEGSSSLFTARSSHTASLLQDSIIITGGNTKSNPSSLEIFEIDLFQKKMYKIQTTNQGQSRVGHTSIVKNSTLFIWGGGESSIDYFSFGKDEFEEDFVEDDYELTRLQNIPKIMWEASLMKKHPEILDLRERTQMLSGIKSYAKTLAMPSFTENKNSLSHQIVLQLIMEYLERHTDYHKAIKAIQNESGILHQPTESGESRLVSLLRLAKPRLRNKNVFDTDLDVFSKEEGNNDPEVQVVDHLYSRNDENEEEDINVWEEGEDTTRNIRKTEADGKLTIKAATLNKLIHYLAPEKEKKHDVNLMKAFLYTHTSFTTSENLLKKLIQRYSVPNNNNDPVYKREVVDPIRSRVCGVLKYWIDKCSWDFKSGPGADKLVAAINNFIDGSLTRDANPNIKKLRSLLNQVRTTDSIYSSDPPEPKVPKNIFSPQLSLAHIDELEIARQMTLIEYRLFRNIPPPEFLIRITSFGEFQYNMANSPNLVTLLNRTTDVSRWVVYTVLNSDSKKSRAKMVEKFIKTIECLRNLNNYQTMYSIFLGFSNPLLQAMPDLFTPRHKEIIADLENLFSKTDNYKNYRDALLKSPSPPIGVGIIPLVLVLQEEIASIESQTPSMMNNLINFVKRQNLYNVISKIEEYQLRPYNLQPVHQISTFINKIQKVSDAELTELAGKIIN</sequence>
<dbReference type="CDD" id="cd06224">
    <property type="entry name" value="REM"/>
    <property type="match status" value="1"/>
</dbReference>
<keyword evidence="8" id="KW-1185">Reference proteome</keyword>
<dbReference type="SUPFAM" id="SSF117281">
    <property type="entry name" value="Kelch motif"/>
    <property type="match status" value="1"/>
</dbReference>
<dbReference type="OrthoDB" id="546434at2759"/>